<dbReference type="RefSeq" id="XP_065823271.1">
    <property type="nucleotide sequence ID" value="XM_065967199.1"/>
</dbReference>
<dbReference type="EMBL" id="CP144055">
    <property type="protein sequence ID" value="WWD18345.1"/>
    <property type="molecule type" value="Genomic_DNA"/>
</dbReference>
<dbReference type="KEGG" id="ksn:43590181"/>
<dbReference type="AlphaFoldDB" id="A0AAJ8LJC1"/>
<keyword evidence="3" id="KW-1185">Reference proteome</keyword>
<gene>
    <name evidence="2" type="ORF">CI109_102795</name>
</gene>
<dbReference type="InterPro" id="IPR024079">
    <property type="entry name" value="MetalloPept_cat_dom_sf"/>
</dbReference>
<name>A0AAJ8LJC1_9TREE</name>
<organism evidence="2 3">
    <name type="scientific">Kwoniella shandongensis</name>
    <dbReference type="NCBI Taxonomy" id="1734106"/>
    <lineage>
        <taxon>Eukaryota</taxon>
        <taxon>Fungi</taxon>
        <taxon>Dikarya</taxon>
        <taxon>Basidiomycota</taxon>
        <taxon>Agaricomycotina</taxon>
        <taxon>Tremellomycetes</taxon>
        <taxon>Tremellales</taxon>
        <taxon>Cryptococcaceae</taxon>
        <taxon>Kwoniella</taxon>
    </lineage>
</organism>
<evidence type="ECO:0000313" key="3">
    <source>
        <dbReference type="Proteomes" id="UP000322225"/>
    </source>
</evidence>
<dbReference type="GeneID" id="43590181"/>
<feature type="signal peptide" evidence="1">
    <location>
        <begin position="1"/>
        <end position="19"/>
    </location>
</feature>
<evidence type="ECO:0000256" key="1">
    <source>
        <dbReference type="SAM" id="SignalP"/>
    </source>
</evidence>
<protein>
    <recommendedName>
        <fullName evidence="4">Peptidase M64 N-terminal domain-containing protein</fullName>
    </recommendedName>
</protein>
<dbReference type="InterPro" id="IPR019026">
    <property type="entry name" value="Peptidase_M64_IgA"/>
</dbReference>
<keyword evidence="1" id="KW-0732">Signal</keyword>
<dbReference type="Gene3D" id="3.40.390.10">
    <property type="entry name" value="Collagenase (Catalytic Domain)"/>
    <property type="match status" value="1"/>
</dbReference>
<accession>A0AAJ8LJC1</accession>
<dbReference type="Proteomes" id="UP000322225">
    <property type="component" value="Chromosome 5"/>
</dbReference>
<dbReference type="GO" id="GO:0008237">
    <property type="term" value="F:metallopeptidase activity"/>
    <property type="evidence" value="ECO:0007669"/>
    <property type="project" value="InterPro"/>
</dbReference>
<proteinExistence type="predicted"/>
<reference evidence="2" key="2">
    <citation type="submission" date="2024-01" db="EMBL/GenBank/DDBJ databases">
        <title>Comparative genomics of Cryptococcus and Kwoniella reveals pathogenesis evolution and contrasting modes of karyotype evolution via chromosome fusion or intercentromeric recombination.</title>
        <authorList>
            <person name="Coelho M.A."/>
            <person name="David-Palma M."/>
            <person name="Shea T."/>
            <person name="Bowers K."/>
            <person name="McGinley-Smith S."/>
            <person name="Mohammad A.W."/>
            <person name="Gnirke A."/>
            <person name="Yurkov A.M."/>
            <person name="Nowrousian M."/>
            <person name="Sun S."/>
            <person name="Cuomo C.A."/>
            <person name="Heitman J."/>
        </authorList>
    </citation>
    <scope>NUCLEOTIDE SEQUENCE</scope>
    <source>
        <strain evidence="2">CBS 12478</strain>
    </source>
</reference>
<feature type="chain" id="PRO_5042616845" description="Peptidase M64 N-terminal domain-containing protein" evidence="1">
    <location>
        <begin position="20"/>
        <end position="455"/>
    </location>
</feature>
<dbReference type="Pfam" id="PF09471">
    <property type="entry name" value="Peptidase_M64"/>
    <property type="match status" value="1"/>
</dbReference>
<sequence length="455" mass="49963">MRLLTLAFPILLGSSHVLSTPTQRPFAATAAYEQDRPHLIGPNDSRKLDDEAIIDWVPAPPQGMKLYPLHISGKEDERVNLMFFADGYTFDEEAKFVHDATKLKDDIVSPKGAMFHVAHLLNIWATFVPSNISGIGTQSTSLPGAAFGLYRPGAELRGVYVERKRKARAACTYFREESDEGGCDQPILLGNDPLYGGLGGEFTVITASKLNGPLVLRHELGHSLIPVGEEYEGGFAYFGANSDTIDRVNDLKWKDFLTNSDEVRVEDAKVPLQFYPWHDLDNSSYVISFNSTNTSKGQYPTALLRASLSSIPFASHISITLNGNSLDLSDGFPSAWKGSKDRRWLEVPLERGLSEGESTVKVELTKKGRKEVAGQGGKMITSLEIVEYGGEGRFNQTEGFVGAFPTYAMDGSVTLRPTNEACLMRKVNHPTFCPVCAHALKTSLEGRIVKKRGGL</sequence>
<evidence type="ECO:0008006" key="4">
    <source>
        <dbReference type="Google" id="ProtNLM"/>
    </source>
</evidence>
<reference evidence="2" key="1">
    <citation type="submission" date="2017-08" db="EMBL/GenBank/DDBJ databases">
        <authorList>
            <person name="Cuomo C."/>
            <person name="Billmyre B."/>
            <person name="Heitman J."/>
        </authorList>
    </citation>
    <scope>NUCLEOTIDE SEQUENCE</scope>
    <source>
        <strain evidence="2">CBS 12478</strain>
    </source>
</reference>
<evidence type="ECO:0000313" key="2">
    <source>
        <dbReference type="EMBL" id="WWD18345.1"/>
    </source>
</evidence>